<name>M5EKI3_9HYPH</name>
<accession>M5EKI3</accession>
<evidence type="ECO:0000313" key="1">
    <source>
        <dbReference type="EMBL" id="CCV04715.1"/>
    </source>
</evidence>
<dbReference type="Proteomes" id="UP000012062">
    <property type="component" value="Unassembled WGS sequence"/>
</dbReference>
<proteinExistence type="predicted"/>
<protein>
    <submittedName>
        <fullName evidence="1">Uncharacterized protein</fullName>
    </submittedName>
</protein>
<organism evidence="1 2">
    <name type="scientific">Mesorhizobium metallidurans STM 2683</name>
    <dbReference type="NCBI Taxonomy" id="1297569"/>
    <lineage>
        <taxon>Bacteria</taxon>
        <taxon>Pseudomonadati</taxon>
        <taxon>Pseudomonadota</taxon>
        <taxon>Alphaproteobacteria</taxon>
        <taxon>Hyphomicrobiales</taxon>
        <taxon>Phyllobacteriaceae</taxon>
        <taxon>Mesorhizobium</taxon>
    </lineage>
</organism>
<dbReference type="EMBL" id="CAUM01000043">
    <property type="protein sequence ID" value="CCV04715.1"/>
    <property type="molecule type" value="Genomic_DNA"/>
</dbReference>
<gene>
    <name evidence="1" type="ORF">MESS2_1370012</name>
</gene>
<evidence type="ECO:0000313" key="2">
    <source>
        <dbReference type="Proteomes" id="UP000012062"/>
    </source>
</evidence>
<comment type="caution">
    <text evidence="1">The sequence shown here is derived from an EMBL/GenBank/DDBJ whole genome shotgun (WGS) entry which is preliminary data.</text>
</comment>
<dbReference type="AlphaFoldDB" id="M5EKI3"/>
<reference evidence="1 2" key="1">
    <citation type="submission" date="2013-02" db="EMBL/GenBank/DDBJ databases">
        <authorList>
            <person name="Genoscope - CEA"/>
        </authorList>
    </citation>
    <scope>NUCLEOTIDE SEQUENCE [LARGE SCALE GENOMIC DNA]</scope>
    <source>
        <strain evidence="1 2">STM 2683</strain>
    </source>
</reference>
<keyword evidence="2" id="KW-1185">Reference proteome</keyword>
<sequence length="71" mass="7270">MAIHGLYGELAASLVRATTDGWAWGAASARAGARLNAGGSQSAFEAARLMLKHFGLATADDKLAIDAVQVV</sequence>